<name>A0ABR4LLD9_9EURO</name>
<dbReference type="GeneID" id="98140280"/>
<reference evidence="1 2" key="1">
    <citation type="submission" date="2024-07" db="EMBL/GenBank/DDBJ databases">
        <title>Section-level genome sequencing and comparative genomics of Aspergillus sections Usti and Cavernicolus.</title>
        <authorList>
            <consortium name="Lawrence Berkeley National Laboratory"/>
            <person name="Nybo J.L."/>
            <person name="Vesth T.C."/>
            <person name="Theobald S."/>
            <person name="Frisvad J.C."/>
            <person name="Larsen T.O."/>
            <person name="Kjaerboelling I."/>
            <person name="Rothschild-Mancinelli K."/>
            <person name="Lyhne E.K."/>
            <person name="Kogle M.E."/>
            <person name="Barry K."/>
            <person name="Clum A."/>
            <person name="Na H."/>
            <person name="Ledsgaard L."/>
            <person name="Lin J."/>
            <person name="Lipzen A."/>
            <person name="Kuo A."/>
            <person name="Riley R."/>
            <person name="Mondo S."/>
            <person name="Labutti K."/>
            <person name="Haridas S."/>
            <person name="Pangalinan J."/>
            <person name="Salamov A.A."/>
            <person name="Simmons B.A."/>
            <person name="Magnuson J.K."/>
            <person name="Chen J."/>
            <person name="Drula E."/>
            <person name="Henrissat B."/>
            <person name="Wiebenga A."/>
            <person name="Lubbers R.J."/>
            <person name="Gomes A.C."/>
            <person name="Macurrencykelacurrency M.R."/>
            <person name="Stajich J."/>
            <person name="Grigoriev I.V."/>
            <person name="Mortensen U.H."/>
            <person name="De Vries R.P."/>
            <person name="Baker S.E."/>
            <person name="Andersen M.R."/>
        </authorList>
    </citation>
    <scope>NUCLEOTIDE SEQUENCE [LARGE SCALE GENOMIC DNA]</scope>
    <source>
        <strain evidence="1 2">CBS 449.75</strain>
    </source>
</reference>
<dbReference type="Proteomes" id="UP001610432">
    <property type="component" value="Unassembled WGS sequence"/>
</dbReference>
<gene>
    <name evidence="1" type="ORF">BJX67DRAFT_182698</name>
</gene>
<dbReference type="RefSeq" id="XP_070884334.1">
    <property type="nucleotide sequence ID" value="XM_071025208.1"/>
</dbReference>
<proteinExistence type="predicted"/>
<sequence>MAPRLRHDFMAYTPERTFSGGSFTSASELGVHAFETILGATHHQEVVYTSVPPNWSASILQYLDKSTESAGIRKNYNSDTQILWIRIMPTEIHNCIQVWIRNEMARWMSVGLLTLSELCYLNTLVGTTIDFRFAPYAGSRKEPDLLVRQNNNLLPVLAIETGWTESYSRLLDDMNLWLVGGNGAVKAVIIVKWGRVGSTNQVKGTAELYTLDPAGMPIRRQSEQVFPEPPPPQARAQEFSFTRRLLVGTAVFQGRNADDVFTLKIDELRRNARDALSLMGLVPS</sequence>
<keyword evidence="2" id="KW-1185">Reference proteome</keyword>
<evidence type="ECO:0000313" key="2">
    <source>
        <dbReference type="Proteomes" id="UP001610432"/>
    </source>
</evidence>
<accession>A0ABR4LLD9</accession>
<comment type="caution">
    <text evidence="1">The sequence shown here is derived from an EMBL/GenBank/DDBJ whole genome shotgun (WGS) entry which is preliminary data.</text>
</comment>
<organism evidence="1 2">
    <name type="scientific">Aspergillus lucknowensis</name>
    <dbReference type="NCBI Taxonomy" id="176173"/>
    <lineage>
        <taxon>Eukaryota</taxon>
        <taxon>Fungi</taxon>
        <taxon>Dikarya</taxon>
        <taxon>Ascomycota</taxon>
        <taxon>Pezizomycotina</taxon>
        <taxon>Eurotiomycetes</taxon>
        <taxon>Eurotiomycetidae</taxon>
        <taxon>Eurotiales</taxon>
        <taxon>Aspergillaceae</taxon>
        <taxon>Aspergillus</taxon>
        <taxon>Aspergillus subgen. Nidulantes</taxon>
    </lineage>
</organism>
<evidence type="ECO:0000313" key="1">
    <source>
        <dbReference type="EMBL" id="KAL2865355.1"/>
    </source>
</evidence>
<protein>
    <submittedName>
        <fullName evidence="1">Uncharacterized protein</fullName>
    </submittedName>
</protein>
<dbReference type="EMBL" id="JBFXLQ010000032">
    <property type="protein sequence ID" value="KAL2865355.1"/>
    <property type="molecule type" value="Genomic_DNA"/>
</dbReference>